<accession>A0ABT5K3U7</accession>
<evidence type="ECO:0000313" key="3">
    <source>
        <dbReference type="Proteomes" id="UP001221208"/>
    </source>
</evidence>
<sequence>MSEPPNAWVKSVLGFRQFSMRELAKARAEWQLVCTALNLRRMAKMLYT</sequence>
<dbReference type="EMBL" id="JAQQXR010000007">
    <property type="protein sequence ID" value="MDC8759668.1"/>
    <property type="molecule type" value="Genomic_DNA"/>
</dbReference>
<evidence type="ECO:0000259" key="1">
    <source>
        <dbReference type="Pfam" id="PF13751"/>
    </source>
</evidence>
<keyword evidence="3" id="KW-1185">Reference proteome</keyword>
<organism evidence="2 3">
    <name type="scientific">Janthinobacterium fluminis</name>
    <dbReference type="NCBI Taxonomy" id="2987524"/>
    <lineage>
        <taxon>Bacteria</taxon>
        <taxon>Pseudomonadati</taxon>
        <taxon>Pseudomonadota</taxon>
        <taxon>Betaproteobacteria</taxon>
        <taxon>Burkholderiales</taxon>
        <taxon>Oxalobacteraceae</taxon>
        <taxon>Janthinobacterium</taxon>
    </lineage>
</organism>
<name>A0ABT5K3U7_9BURK</name>
<dbReference type="Proteomes" id="UP001221208">
    <property type="component" value="Unassembled WGS sequence"/>
</dbReference>
<gene>
    <name evidence="2" type="ORF">OIK44_18955</name>
</gene>
<protein>
    <submittedName>
        <fullName evidence="2">Transposase</fullName>
    </submittedName>
</protein>
<dbReference type="Pfam" id="PF13751">
    <property type="entry name" value="DDE_Tnp_1_6"/>
    <property type="match status" value="1"/>
</dbReference>
<comment type="caution">
    <text evidence="2">The sequence shown here is derived from an EMBL/GenBank/DDBJ whole genome shotgun (WGS) entry which is preliminary data.</text>
</comment>
<proteinExistence type="predicted"/>
<feature type="domain" description="Transposase DDE" evidence="1">
    <location>
        <begin position="3"/>
        <end position="43"/>
    </location>
</feature>
<evidence type="ECO:0000313" key="2">
    <source>
        <dbReference type="EMBL" id="MDC8759668.1"/>
    </source>
</evidence>
<dbReference type="InterPro" id="IPR025668">
    <property type="entry name" value="Tnp_DDE_dom"/>
</dbReference>
<reference evidence="2 3" key="1">
    <citation type="submission" date="2022-10" db="EMBL/GenBank/DDBJ databases">
        <title>Janthinobacterium sp. hw3 Genome sequencing.</title>
        <authorList>
            <person name="Park S."/>
        </authorList>
    </citation>
    <scope>NUCLEOTIDE SEQUENCE [LARGE SCALE GENOMIC DNA]</scope>
    <source>
        <strain evidence="3">hw3</strain>
    </source>
</reference>